<dbReference type="AlphaFoldDB" id="A0A0N0RZR8"/>
<accession>A0A0N0RZR8</accession>
<dbReference type="Proteomes" id="UP000037696">
    <property type="component" value="Unassembled WGS sequence"/>
</dbReference>
<keyword evidence="2" id="KW-1185">Reference proteome</keyword>
<gene>
    <name evidence="1" type="ORF">ACN38_g1975</name>
</gene>
<organism evidence="1 2">
    <name type="scientific">Penicillium nordicum</name>
    <dbReference type="NCBI Taxonomy" id="229535"/>
    <lineage>
        <taxon>Eukaryota</taxon>
        <taxon>Fungi</taxon>
        <taxon>Dikarya</taxon>
        <taxon>Ascomycota</taxon>
        <taxon>Pezizomycotina</taxon>
        <taxon>Eurotiomycetes</taxon>
        <taxon>Eurotiomycetidae</taxon>
        <taxon>Eurotiales</taxon>
        <taxon>Aspergillaceae</taxon>
        <taxon>Penicillium</taxon>
    </lineage>
</organism>
<comment type="caution">
    <text evidence="1">The sequence shown here is derived from an EMBL/GenBank/DDBJ whole genome shotgun (WGS) entry which is preliminary data.</text>
</comment>
<proteinExistence type="predicted"/>
<dbReference type="EMBL" id="LHQQ01000020">
    <property type="protein sequence ID" value="KOS47122.1"/>
    <property type="molecule type" value="Genomic_DNA"/>
</dbReference>
<reference evidence="1 2" key="1">
    <citation type="submission" date="2015-08" db="EMBL/GenBank/DDBJ databases">
        <title>Genome sequencing of Penicillium nordicum.</title>
        <authorList>
            <person name="Nguyen H.D."/>
            <person name="Seifert K.A."/>
        </authorList>
    </citation>
    <scope>NUCLEOTIDE SEQUENCE [LARGE SCALE GENOMIC DNA]</scope>
    <source>
        <strain evidence="1 2">DAOMC 185683</strain>
    </source>
</reference>
<protein>
    <submittedName>
        <fullName evidence="1">Uncharacterized protein</fullName>
    </submittedName>
</protein>
<sequence length="68" mass="7198">MSSPGGSTAQAYIIYASVSLTGRPLVEVLLRRPTFALSRTIRQTNDSHIPEPLTSLVSLASGISPPCD</sequence>
<evidence type="ECO:0000313" key="2">
    <source>
        <dbReference type="Proteomes" id="UP000037696"/>
    </source>
</evidence>
<name>A0A0N0RZR8_9EURO</name>
<evidence type="ECO:0000313" key="1">
    <source>
        <dbReference type="EMBL" id="KOS47122.1"/>
    </source>
</evidence>
<dbReference type="OrthoDB" id="4279195at2759"/>